<evidence type="ECO:0000313" key="2">
    <source>
        <dbReference type="Proteomes" id="UP001054945"/>
    </source>
</evidence>
<dbReference type="AlphaFoldDB" id="A0AAV4YF96"/>
<sequence length="92" mass="10544">MRREISPELQLQCSEGNKCKYKNFLLLTHVSIHLGFSVNNHSCSDFFPFSFLGYMTSLKSSYNYEAWALSADGMLWISSAIPEIILDLAFRI</sequence>
<proteinExistence type="predicted"/>
<dbReference type="EMBL" id="BPLR01019167">
    <property type="protein sequence ID" value="GIZ04929.1"/>
    <property type="molecule type" value="Genomic_DNA"/>
</dbReference>
<comment type="caution">
    <text evidence="1">The sequence shown here is derived from an EMBL/GenBank/DDBJ whole genome shotgun (WGS) entry which is preliminary data.</text>
</comment>
<dbReference type="Proteomes" id="UP001054945">
    <property type="component" value="Unassembled WGS sequence"/>
</dbReference>
<keyword evidence="2" id="KW-1185">Reference proteome</keyword>
<name>A0AAV4YF96_CAEEX</name>
<accession>A0AAV4YF96</accession>
<protein>
    <submittedName>
        <fullName evidence="1">Uncharacterized protein</fullName>
    </submittedName>
</protein>
<organism evidence="1 2">
    <name type="scientific">Caerostris extrusa</name>
    <name type="common">Bark spider</name>
    <name type="synonym">Caerostris bankana</name>
    <dbReference type="NCBI Taxonomy" id="172846"/>
    <lineage>
        <taxon>Eukaryota</taxon>
        <taxon>Metazoa</taxon>
        <taxon>Ecdysozoa</taxon>
        <taxon>Arthropoda</taxon>
        <taxon>Chelicerata</taxon>
        <taxon>Arachnida</taxon>
        <taxon>Araneae</taxon>
        <taxon>Araneomorphae</taxon>
        <taxon>Entelegynae</taxon>
        <taxon>Araneoidea</taxon>
        <taxon>Araneidae</taxon>
        <taxon>Caerostris</taxon>
    </lineage>
</organism>
<evidence type="ECO:0000313" key="1">
    <source>
        <dbReference type="EMBL" id="GIZ04929.1"/>
    </source>
</evidence>
<reference evidence="1 2" key="1">
    <citation type="submission" date="2021-06" db="EMBL/GenBank/DDBJ databases">
        <title>Caerostris extrusa draft genome.</title>
        <authorList>
            <person name="Kono N."/>
            <person name="Arakawa K."/>
        </authorList>
    </citation>
    <scope>NUCLEOTIDE SEQUENCE [LARGE SCALE GENOMIC DNA]</scope>
</reference>
<gene>
    <name evidence="1" type="ORF">CEXT_505921</name>
</gene>